<comment type="caution">
    <text evidence="1">The sequence shown here is derived from an EMBL/GenBank/DDBJ whole genome shotgun (WGS) entry which is preliminary data.</text>
</comment>
<dbReference type="EMBL" id="JADCNM010000012">
    <property type="protein sequence ID" value="KAG0459424.1"/>
    <property type="molecule type" value="Genomic_DNA"/>
</dbReference>
<proteinExistence type="predicted"/>
<dbReference type="Proteomes" id="UP000639772">
    <property type="component" value="Chromosome 12"/>
</dbReference>
<protein>
    <submittedName>
        <fullName evidence="1">Uncharacterized protein</fullName>
    </submittedName>
</protein>
<dbReference type="AlphaFoldDB" id="A0A835PTH2"/>
<sequence length="137" mass="16027">MEVEQYLEVSDASLSDDGKLRRGNRSHFIFLHYHSWVHFEQLFVFLRNHMDMCSAHHHRSDRLRRAVPGMEHGSVGLDRRPFDHAFLRLRHRHLRLLAIGLLQVATSADRNQKPHLHGCRQGHLRYAALLLHSSSVT</sequence>
<reference evidence="1 2" key="1">
    <citation type="journal article" date="2020" name="Nat. Food">
        <title>A phased Vanilla planifolia genome enables genetic improvement of flavour and production.</title>
        <authorList>
            <person name="Hasing T."/>
            <person name="Tang H."/>
            <person name="Brym M."/>
            <person name="Khazi F."/>
            <person name="Huang T."/>
            <person name="Chambers A.H."/>
        </authorList>
    </citation>
    <scope>NUCLEOTIDE SEQUENCE [LARGE SCALE GENOMIC DNA]</scope>
    <source>
        <tissue evidence="1">Leaf</tissue>
    </source>
</reference>
<evidence type="ECO:0000313" key="2">
    <source>
        <dbReference type="Proteomes" id="UP000639772"/>
    </source>
</evidence>
<organism evidence="1 2">
    <name type="scientific">Vanilla planifolia</name>
    <name type="common">Vanilla</name>
    <dbReference type="NCBI Taxonomy" id="51239"/>
    <lineage>
        <taxon>Eukaryota</taxon>
        <taxon>Viridiplantae</taxon>
        <taxon>Streptophyta</taxon>
        <taxon>Embryophyta</taxon>
        <taxon>Tracheophyta</taxon>
        <taxon>Spermatophyta</taxon>
        <taxon>Magnoliopsida</taxon>
        <taxon>Liliopsida</taxon>
        <taxon>Asparagales</taxon>
        <taxon>Orchidaceae</taxon>
        <taxon>Vanilloideae</taxon>
        <taxon>Vanilleae</taxon>
        <taxon>Vanilla</taxon>
    </lineage>
</organism>
<evidence type="ECO:0000313" key="1">
    <source>
        <dbReference type="EMBL" id="KAG0459424.1"/>
    </source>
</evidence>
<accession>A0A835PTH2</accession>
<name>A0A835PTH2_VANPL</name>
<gene>
    <name evidence="1" type="ORF">HPP92_022552</name>
</gene>